<comment type="subunit">
    <text evidence="4">AMPK is a heterotrimer of an alpha catalytic subunit (PRKAA1 or PRKAA2), a beta (PRKAB1 or PRKAB2) and a gamma non-catalytic subunits (PRKAG1, PRKAG2 or PRKAG3). Interacts with FNIP1 and FNIP2.</text>
</comment>
<comment type="similarity">
    <text evidence="1">Belongs to the 5'-AMP-activated protein kinase gamma subunit family.</text>
</comment>
<evidence type="ECO:0000256" key="1">
    <source>
        <dbReference type="ARBA" id="ARBA00006750"/>
    </source>
</evidence>
<keyword evidence="8" id="KW-1185">Reference proteome</keyword>
<dbReference type="GO" id="GO:0031588">
    <property type="term" value="C:nucleotide-activated protein kinase complex"/>
    <property type="evidence" value="ECO:0007669"/>
    <property type="project" value="TreeGrafter"/>
</dbReference>
<evidence type="ECO:0000256" key="2">
    <source>
        <dbReference type="ARBA" id="ARBA00022737"/>
    </source>
</evidence>
<dbReference type="PROSITE" id="PS51371">
    <property type="entry name" value="CBS"/>
    <property type="match status" value="2"/>
</dbReference>
<evidence type="ECO:0000256" key="5">
    <source>
        <dbReference type="PROSITE-ProRule" id="PRU00703"/>
    </source>
</evidence>
<evidence type="ECO:0000313" key="8">
    <source>
        <dbReference type="Proteomes" id="UP000005237"/>
    </source>
</evidence>
<dbReference type="PANTHER" id="PTHR13780:SF99">
    <property type="entry name" value="CBS DOMAIN-CONTAINING PROTEIN"/>
    <property type="match status" value="1"/>
</dbReference>
<dbReference type="Proteomes" id="UP000005237">
    <property type="component" value="Unassembled WGS sequence"/>
</dbReference>
<proteinExistence type="inferred from homology"/>
<dbReference type="Pfam" id="PF00571">
    <property type="entry name" value="CBS"/>
    <property type="match status" value="2"/>
</dbReference>
<dbReference type="PANTHER" id="PTHR13780">
    <property type="entry name" value="AMP-ACTIVATED PROTEIN KINASE, GAMMA REGULATORY SUBUNIT"/>
    <property type="match status" value="1"/>
</dbReference>
<feature type="domain" description="CBS" evidence="6">
    <location>
        <begin position="43"/>
        <end position="103"/>
    </location>
</feature>
<protein>
    <recommendedName>
        <fullName evidence="6">CBS domain-containing protein</fullName>
    </recommendedName>
</protein>
<dbReference type="SUPFAM" id="SSF54631">
    <property type="entry name" value="CBS-domain pair"/>
    <property type="match status" value="1"/>
</dbReference>
<dbReference type="InterPro" id="IPR050511">
    <property type="entry name" value="AMPK_gamma/SDS23_families"/>
</dbReference>
<dbReference type="GO" id="GO:0005634">
    <property type="term" value="C:nucleus"/>
    <property type="evidence" value="ECO:0007669"/>
    <property type="project" value="TreeGrafter"/>
</dbReference>
<keyword evidence="2" id="KW-0677">Repeat</keyword>
<evidence type="ECO:0000313" key="7">
    <source>
        <dbReference type="EnsemblMetazoa" id="CJA07722.1"/>
    </source>
</evidence>
<dbReference type="AlphaFoldDB" id="A0A8R1DNQ0"/>
<evidence type="ECO:0000256" key="3">
    <source>
        <dbReference type="ARBA" id="ARBA00023122"/>
    </source>
</evidence>
<feature type="domain" description="CBS" evidence="6">
    <location>
        <begin position="120"/>
        <end position="180"/>
    </location>
</feature>
<evidence type="ECO:0000256" key="4">
    <source>
        <dbReference type="ARBA" id="ARBA00025878"/>
    </source>
</evidence>
<dbReference type="GO" id="GO:0005737">
    <property type="term" value="C:cytoplasm"/>
    <property type="evidence" value="ECO:0007669"/>
    <property type="project" value="TreeGrafter"/>
</dbReference>
<evidence type="ECO:0000259" key="6">
    <source>
        <dbReference type="PROSITE" id="PS51371"/>
    </source>
</evidence>
<dbReference type="EnsemblMetazoa" id="CJA07722.1">
    <property type="protein sequence ID" value="CJA07722.1"/>
    <property type="gene ID" value="WBGene00126926"/>
</dbReference>
<dbReference type="GO" id="GO:0016208">
    <property type="term" value="F:AMP binding"/>
    <property type="evidence" value="ECO:0007669"/>
    <property type="project" value="TreeGrafter"/>
</dbReference>
<reference evidence="8" key="1">
    <citation type="submission" date="2010-08" db="EMBL/GenBank/DDBJ databases">
        <authorList>
            <consortium name="Caenorhabditis japonica Sequencing Consortium"/>
            <person name="Wilson R.K."/>
        </authorList>
    </citation>
    <scope>NUCLEOTIDE SEQUENCE [LARGE SCALE GENOMIC DNA]</scope>
    <source>
        <strain evidence="8">DF5081</strain>
    </source>
</reference>
<keyword evidence="3 5" id="KW-0129">CBS domain</keyword>
<name>A0A8R1DNQ0_CAEJA</name>
<reference evidence="7" key="2">
    <citation type="submission" date="2022-06" db="UniProtKB">
        <authorList>
            <consortium name="EnsemblMetazoa"/>
        </authorList>
    </citation>
    <scope>IDENTIFICATION</scope>
    <source>
        <strain evidence="7">DF5081</strain>
    </source>
</reference>
<dbReference type="GO" id="GO:0019901">
    <property type="term" value="F:protein kinase binding"/>
    <property type="evidence" value="ECO:0007669"/>
    <property type="project" value="TreeGrafter"/>
</dbReference>
<dbReference type="SMART" id="SM00116">
    <property type="entry name" value="CBS"/>
    <property type="match status" value="2"/>
</dbReference>
<sequence length="185" mass="21153">MDENTGDCAYILTHRRILHYIWKHCALLPKPECLGQRVIDLQMGTWQNLLFADERTPLIECLDMLIDNNISGIPIVQNNTMKVVEVYTRFDAASVVFSDNIDLSVPVSTALQDRDVLCGIRHDGVVTAHYTTTLWSLIEIFIDKNVHRIFMVDKRTILKGIISLSDVIEFLVLRPSKRATNVEQQ</sequence>
<organism evidence="7 8">
    <name type="scientific">Caenorhabditis japonica</name>
    <dbReference type="NCBI Taxonomy" id="281687"/>
    <lineage>
        <taxon>Eukaryota</taxon>
        <taxon>Metazoa</taxon>
        <taxon>Ecdysozoa</taxon>
        <taxon>Nematoda</taxon>
        <taxon>Chromadorea</taxon>
        <taxon>Rhabditida</taxon>
        <taxon>Rhabditina</taxon>
        <taxon>Rhabditomorpha</taxon>
        <taxon>Rhabditoidea</taxon>
        <taxon>Rhabditidae</taxon>
        <taxon>Peloderinae</taxon>
        <taxon>Caenorhabditis</taxon>
    </lineage>
</organism>
<dbReference type="InterPro" id="IPR000644">
    <property type="entry name" value="CBS_dom"/>
</dbReference>
<dbReference type="Gene3D" id="3.10.580.10">
    <property type="entry name" value="CBS-domain"/>
    <property type="match status" value="1"/>
</dbReference>
<accession>A0A8R1DNQ0</accession>
<dbReference type="InterPro" id="IPR046342">
    <property type="entry name" value="CBS_dom_sf"/>
</dbReference>
<dbReference type="GO" id="GO:0019887">
    <property type="term" value="F:protein kinase regulator activity"/>
    <property type="evidence" value="ECO:0007669"/>
    <property type="project" value="TreeGrafter"/>
</dbReference>